<evidence type="ECO:0000256" key="1">
    <source>
        <dbReference type="ARBA" id="ARBA00023125"/>
    </source>
</evidence>
<dbReference type="InterPro" id="IPR050807">
    <property type="entry name" value="TransReg_Diox_bact_type"/>
</dbReference>
<dbReference type="InterPro" id="IPR001387">
    <property type="entry name" value="Cro/C1-type_HTH"/>
</dbReference>
<dbReference type="Gene3D" id="1.10.260.40">
    <property type="entry name" value="lambda repressor-like DNA-binding domains"/>
    <property type="match status" value="1"/>
</dbReference>
<sequence>MRAPSCRTTRVTLSVGYGLGGWCRLRSAVVARDRTRDRAVAEAFGARVRELRLERGMTQEGLAEAAEVHATFVSNLERGYRVPSLPTVLRVAAGLGVSAGRLVDGIEA</sequence>
<dbReference type="AlphaFoldDB" id="A0A936TCW4"/>
<evidence type="ECO:0000313" key="4">
    <source>
        <dbReference type="Proteomes" id="UP000727993"/>
    </source>
</evidence>
<gene>
    <name evidence="3" type="ORF">IPN02_07550</name>
</gene>
<dbReference type="GO" id="GO:0003677">
    <property type="term" value="F:DNA binding"/>
    <property type="evidence" value="ECO:0007669"/>
    <property type="project" value="UniProtKB-KW"/>
</dbReference>
<dbReference type="SUPFAM" id="SSF47413">
    <property type="entry name" value="lambda repressor-like DNA-binding domains"/>
    <property type="match status" value="1"/>
</dbReference>
<name>A0A936TCW4_9ACTN</name>
<dbReference type="Pfam" id="PF01381">
    <property type="entry name" value="HTH_3"/>
    <property type="match status" value="1"/>
</dbReference>
<keyword evidence="1" id="KW-0238">DNA-binding</keyword>
<evidence type="ECO:0000313" key="3">
    <source>
        <dbReference type="EMBL" id="MBK9296683.1"/>
    </source>
</evidence>
<feature type="domain" description="HTH cro/C1-type" evidence="2">
    <location>
        <begin position="48"/>
        <end position="102"/>
    </location>
</feature>
<dbReference type="GO" id="GO:0005829">
    <property type="term" value="C:cytosol"/>
    <property type="evidence" value="ECO:0007669"/>
    <property type="project" value="TreeGrafter"/>
</dbReference>
<accession>A0A936TCW4</accession>
<dbReference type="PANTHER" id="PTHR46797:SF1">
    <property type="entry name" value="METHYLPHOSPHONATE SYNTHASE"/>
    <property type="match status" value="1"/>
</dbReference>
<comment type="caution">
    <text evidence="3">The sequence shown here is derived from an EMBL/GenBank/DDBJ whole genome shotgun (WGS) entry which is preliminary data.</text>
</comment>
<dbReference type="CDD" id="cd00093">
    <property type="entry name" value="HTH_XRE"/>
    <property type="match status" value="1"/>
</dbReference>
<reference evidence="3 4" key="1">
    <citation type="submission" date="2020-10" db="EMBL/GenBank/DDBJ databases">
        <title>Connecting structure to function with the recovery of over 1000 high-quality activated sludge metagenome-assembled genomes encoding full-length rRNA genes using long-read sequencing.</title>
        <authorList>
            <person name="Singleton C.M."/>
            <person name="Petriglieri F."/>
            <person name="Kristensen J.M."/>
            <person name="Kirkegaard R.H."/>
            <person name="Michaelsen T.Y."/>
            <person name="Andersen M.H."/>
            <person name="Karst S.M."/>
            <person name="Dueholm M.S."/>
            <person name="Nielsen P.H."/>
            <person name="Albertsen M."/>
        </authorList>
    </citation>
    <scope>NUCLEOTIDE SEQUENCE [LARGE SCALE GENOMIC DNA]</scope>
    <source>
        <strain evidence="3">Lyne_18-Q3-R50-59_MAXAC.006</strain>
    </source>
</reference>
<dbReference type="PROSITE" id="PS50943">
    <property type="entry name" value="HTH_CROC1"/>
    <property type="match status" value="1"/>
</dbReference>
<evidence type="ECO:0000259" key="2">
    <source>
        <dbReference type="PROSITE" id="PS50943"/>
    </source>
</evidence>
<organism evidence="3 4">
    <name type="scientific">Candidatus Neomicrothrix subdominans</name>
    <dbReference type="NCBI Taxonomy" id="2954438"/>
    <lineage>
        <taxon>Bacteria</taxon>
        <taxon>Bacillati</taxon>
        <taxon>Actinomycetota</taxon>
        <taxon>Acidimicrobiia</taxon>
        <taxon>Acidimicrobiales</taxon>
        <taxon>Microthrixaceae</taxon>
        <taxon>Candidatus Neomicrothrix</taxon>
    </lineage>
</organism>
<dbReference type="PANTHER" id="PTHR46797">
    <property type="entry name" value="HTH-TYPE TRANSCRIPTIONAL REGULATOR"/>
    <property type="match status" value="1"/>
</dbReference>
<dbReference type="SMART" id="SM00530">
    <property type="entry name" value="HTH_XRE"/>
    <property type="match status" value="1"/>
</dbReference>
<protein>
    <submittedName>
        <fullName evidence="3">Helix-turn-helix transcriptional regulator</fullName>
    </submittedName>
</protein>
<dbReference type="GO" id="GO:0003700">
    <property type="term" value="F:DNA-binding transcription factor activity"/>
    <property type="evidence" value="ECO:0007669"/>
    <property type="project" value="TreeGrafter"/>
</dbReference>
<dbReference type="EMBL" id="JADJZA010000004">
    <property type="protein sequence ID" value="MBK9296683.1"/>
    <property type="molecule type" value="Genomic_DNA"/>
</dbReference>
<proteinExistence type="predicted"/>
<dbReference type="InterPro" id="IPR010982">
    <property type="entry name" value="Lambda_DNA-bd_dom_sf"/>
</dbReference>
<dbReference type="Proteomes" id="UP000727993">
    <property type="component" value="Unassembled WGS sequence"/>
</dbReference>